<evidence type="ECO:0000256" key="7">
    <source>
        <dbReference type="SAM" id="Phobius"/>
    </source>
</evidence>
<evidence type="ECO:0000256" key="3">
    <source>
        <dbReference type="ARBA" id="ARBA00022448"/>
    </source>
</evidence>
<dbReference type="GO" id="GO:0005886">
    <property type="term" value="C:plasma membrane"/>
    <property type="evidence" value="ECO:0007669"/>
    <property type="project" value="TreeGrafter"/>
</dbReference>
<feature type="transmembrane region" description="Helical" evidence="7">
    <location>
        <begin position="15"/>
        <end position="40"/>
    </location>
</feature>
<evidence type="ECO:0000313" key="8">
    <source>
        <dbReference type="EMBL" id="EPE08101.1"/>
    </source>
</evidence>
<dbReference type="eggNOG" id="ENOG502QQ8Y">
    <property type="taxonomic scope" value="Eukaryota"/>
</dbReference>
<evidence type="ECO:0000256" key="4">
    <source>
        <dbReference type="ARBA" id="ARBA00022692"/>
    </source>
</evidence>
<feature type="transmembrane region" description="Helical" evidence="7">
    <location>
        <begin position="110"/>
        <end position="129"/>
    </location>
</feature>
<dbReference type="GO" id="GO:0000329">
    <property type="term" value="C:fungal-type vacuole membrane"/>
    <property type="evidence" value="ECO:0007669"/>
    <property type="project" value="TreeGrafter"/>
</dbReference>
<feature type="transmembrane region" description="Helical" evidence="7">
    <location>
        <begin position="47"/>
        <end position="71"/>
    </location>
</feature>
<dbReference type="STRING" id="1262450.S3C841"/>
<dbReference type="Gene3D" id="1.10.4160.10">
    <property type="entry name" value="Hydantoin permease"/>
    <property type="match status" value="1"/>
</dbReference>
<evidence type="ECO:0000256" key="2">
    <source>
        <dbReference type="ARBA" id="ARBA00008974"/>
    </source>
</evidence>
<feature type="transmembrane region" description="Helical" evidence="7">
    <location>
        <begin position="77"/>
        <end position="98"/>
    </location>
</feature>
<feature type="transmembrane region" description="Helical" evidence="7">
    <location>
        <begin position="273"/>
        <end position="295"/>
    </location>
</feature>
<feature type="transmembrane region" description="Helical" evidence="7">
    <location>
        <begin position="315"/>
        <end position="338"/>
    </location>
</feature>
<dbReference type="InterPro" id="IPR026030">
    <property type="entry name" value="Pur-cyt_permease_Fcy2/21/22"/>
</dbReference>
<evidence type="ECO:0000256" key="1">
    <source>
        <dbReference type="ARBA" id="ARBA00004141"/>
    </source>
</evidence>
<feature type="transmembrane region" description="Helical" evidence="7">
    <location>
        <begin position="186"/>
        <end position="206"/>
    </location>
</feature>
<feature type="transmembrane region" description="Helical" evidence="7">
    <location>
        <begin position="149"/>
        <end position="174"/>
    </location>
</feature>
<dbReference type="PANTHER" id="PTHR31806">
    <property type="entry name" value="PURINE-CYTOSINE PERMEASE FCY2-RELATED"/>
    <property type="match status" value="1"/>
</dbReference>
<dbReference type="VEuPathDB" id="FungiDB:F503_00884"/>
<accession>S3C841</accession>
<keyword evidence="9" id="KW-1185">Reference proteome</keyword>
<keyword evidence="3" id="KW-0813">Transport</keyword>
<reference evidence="8 9" key="1">
    <citation type="journal article" date="2013" name="BMC Genomics">
        <title>The genome and transcriptome of the pine saprophyte Ophiostoma piceae, and a comparison with the bark beetle-associated pine pathogen Grosmannia clavigera.</title>
        <authorList>
            <person name="Haridas S."/>
            <person name="Wang Y."/>
            <person name="Lim L."/>
            <person name="Massoumi Alamouti S."/>
            <person name="Jackman S."/>
            <person name="Docking R."/>
            <person name="Robertson G."/>
            <person name="Birol I."/>
            <person name="Bohlmann J."/>
            <person name="Breuil C."/>
        </authorList>
    </citation>
    <scope>NUCLEOTIDE SEQUENCE [LARGE SCALE GENOMIC DNA]</scope>
    <source>
        <strain evidence="8 9">UAMH 11346</strain>
    </source>
</reference>
<dbReference type="Proteomes" id="UP000016923">
    <property type="component" value="Unassembled WGS sequence"/>
</dbReference>
<evidence type="ECO:0000256" key="5">
    <source>
        <dbReference type="ARBA" id="ARBA00022989"/>
    </source>
</evidence>
<dbReference type="OrthoDB" id="5224856at2759"/>
<organism evidence="8 9">
    <name type="scientific">Ophiostoma piceae (strain UAMH 11346)</name>
    <name type="common">Sap stain fungus</name>
    <dbReference type="NCBI Taxonomy" id="1262450"/>
    <lineage>
        <taxon>Eukaryota</taxon>
        <taxon>Fungi</taxon>
        <taxon>Dikarya</taxon>
        <taxon>Ascomycota</taxon>
        <taxon>Pezizomycotina</taxon>
        <taxon>Sordariomycetes</taxon>
        <taxon>Sordariomycetidae</taxon>
        <taxon>Ophiostomatales</taxon>
        <taxon>Ophiostomataceae</taxon>
        <taxon>Ophiostoma</taxon>
    </lineage>
</organism>
<keyword evidence="4 7" id="KW-0812">Transmembrane</keyword>
<keyword evidence="6 7" id="KW-0472">Membrane</keyword>
<comment type="similarity">
    <text evidence="2">Belongs to the purine-cytosine permease (2.A.39) family.</text>
</comment>
<dbReference type="GO" id="GO:0022857">
    <property type="term" value="F:transmembrane transporter activity"/>
    <property type="evidence" value="ECO:0007669"/>
    <property type="project" value="InterPro"/>
</dbReference>
<dbReference type="AlphaFoldDB" id="S3C841"/>
<feature type="transmembrane region" description="Helical" evidence="7">
    <location>
        <begin position="212"/>
        <end position="233"/>
    </location>
</feature>
<protein>
    <submittedName>
        <fullName evidence="8">Purine-cytosine permease</fullName>
    </submittedName>
</protein>
<proteinExistence type="inferred from homology"/>
<dbReference type="Pfam" id="PF02133">
    <property type="entry name" value="Transp_cyt_pur"/>
    <property type="match status" value="1"/>
</dbReference>
<name>S3C841_OPHP1</name>
<comment type="subcellular location">
    <subcellularLocation>
        <location evidence="1">Membrane</location>
        <topology evidence="1">Multi-pass membrane protein</topology>
    </subcellularLocation>
</comment>
<evidence type="ECO:0000256" key="6">
    <source>
        <dbReference type="ARBA" id="ARBA00023136"/>
    </source>
</evidence>
<dbReference type="OMA" id="WTVIHIT"/>
<gene>
    <name evidence="8" type="ORF">F503_00884</name>
</gene>
<sequence>MVIPRYVFGWWPAKVLAILNIVNQIGWGIVSAITSGEILYDVADGNMPLAISILVVCIVGLLFGLLGYRALHIFDRYSWIVVAISFIIIAGFGGRHFVNVPMGVGSSERANVFAFATVIIGYEVAWMPVVADYGVYMHSDMSTTATAGYTLLGLLVPQILVELLGAAIGSLTMSSDAEFAAAYDRAGMGGLIGAIFNSYSAHVYGFGKFIEVLVAFSIVAILAVNVYSLGLNVQVISRKMLAVPRFVWTLVGSAALLSCSIAGRNVLAEIMTNFLSICTYWLVPFCNIMMLEHFIWRRDWDYDVTAWENPSQLPYGIAATVAFLVGTVLSLLCMNQVWWVGPIAKAIGPSGSGTDISWILALCACTGIFIPLRMWERKRWGR</sequence>
<dbReference type="PANTHER" id="PTHR31806:SF17">
    <property type="entry name" value="VITAMIN B6 TRANSPORTER TPN1"/>
    <property type="match status" value="1"/>
</dbReference>
<feature type="transmembrane region" description="Helical" evidence="7">
    <location>
        <begin position="245"/>
        <end position="267"/>
    </location>
</feature>
<dbReference type="EMBL" id="KE148149">
    <property type="protein sequence ID" value="EPE08101.1"/>
    <property type="molecule type" value="Genomic_DNA"/>
</dbReference>
<keyword evidence="5 7" id="KW-1133">Transmembrane helix</keyword>
<dbReference type="HOGENOM" id="CLU_026016_1_0_1"/>
<dbReference type="InterPro" id="IPR001248">
    <property type="entry name" value="Pur-cyt_permease"/>
</dbReference>
<evidence type="ECO:0000313" key="9">
    <source>
        <dbReference type="Proteomes" id="UP000016923"/>
    </source>
</evidence>